<dbReference type="Pfam" id="PF04782">
    <property type="entry name" value="DUF632"/>
    <property type="match status" value="1"/>
</dbReference>
<evidence type="ECO:0008006" key="7">
    <source>
        <dbReference type="Google" id="ProtNLM"/>
    </source>
</evidence>
<gene>
    <name evidence="5" type="ORF">MKW98_025724</name>
</gene>
<comment type="caution">
    <text evidence="5">The sequence shown here is derived from an EMBL/GenBank/DDBJ whole genome shotgun (WGS) entry which is preliminary data.</text>
</comment>
<feature type="compositionally biased region" description="Polar residues" evidence="2">
    <location>
        <begin position="472"/>
        <end position="488"/>
    </location>
</feature>
<dbReference type="Proteomes" id="UP001202328">
    <property type="component" value="Unassembled WGS sequence"/>
</dbReference>
<feature type="compositionally biased region" description="Low complexity" evidence="2">
    <location>
        <begin position="216"/>
        <end position="237"/>
    </location>
</feature>
<keyword evidence="1" id="KW-0175">Coiled coil</keyword>
<dbReference type="InterPro" id="IPR006868">
    <property type="entry name" value="DUF630"/>
</dbReference>
<organism evidence="5 6">
    <name type="scientific">Papaver atlanticum</name>
    <dbReference type="NCBI Taxonomy" id="357466"/>
    <lineage>
        <taxon>Eukaryota</taxon>
        <taxon>Viridiplantae</taxon>
        <taxon>Streptophyta</taxon>
        <taxon>Embryophyta</taxon>
        <taxon>Tracheophyta</taxon>
        <taxon>Spermatophyta</taxon>
        <taxon>Magnoliopsida</taxon>
        <taxon>Ranunculales</taxon>
        <taxon>Papaveraceae</taxon>
        <taxon>Papaveroideae</taxon>
        <taxon>Papaver</taxon>
    </lineage>
</organism>
<dbReference type="PANTHER" id="PTHR21450">
    <property type="entry name" value="PROTEIN ALTERED PHOSPHATE STARVATION RESPONSE 1"/>
    <property type="match status" value="1"/>
</dbReference>
<dbReference type="PANTHER" id="PTHR21450:SF41">
    <property type="entry name" value="RNA POLYMERASE SUBUNIT BETA, PUTATIVE (DUF630 AND DUF632)-RELATED"/>
    <property type="match status" value="1"/>
</dbReference>
<protein>
    <recommendedName>
        <fullName evidence="7">BZIP transcription factor</fullName>
    </recommendedName>
</protein>
<feature type="region of interest" description="Disordered" evidence="2">
    <location>
        <begin position="196"/>
        <end position="237"/>
    </location>
</feature>
<feature type="region of interest" description="Disordered" evidence="2">
    <location>
        <begin position="96"/>
        <end position="157"/>
    </location>
</feature>
<feature type="domain" description="DUF632" evidence="3">
    <location>
        <begin position="415"/>
        <end position="735"/>
    </location>
</feature>
<dbReference type="AlphaFoldDB" id="A0AAD4XC16"/>
<feature type="compositionally biased region" description="Low complexity" evidence="2">
    <location>
        <begin position="268"/>
        <end position="277"/>
    </location>
</feature>
<evidence type="ECO:0000259" key="4">
    <source>
        <dbReference type="Pfam" id="PF04783"/>
    </source>
</evidence>
<evidence type="ECO:0000313" key="5">
    <source>
        <dbReference type="EMBL" id="KAI3895933.1"/>
    </source>
</evidence>
<proteinExistence type="predicted"/>
<accession>A0AAD4XC16</accession>
<feature type="domain" description="DUF630" evidence="4">
    <location>
        <begin position="1"/>
        <end position="59"/>
    </location>
</feature>
<dbReference type="Pfam" id="PF04783">
    <property type="entry name" value="DUF630"/>
    <property type="match status" value="1"/>
</dbReference>
<dbReference type="InterPro" id="IPR006867">
    <property type="entry name" value="DUF632"/>
</dbReference>
<keyword evidence="6" id="KW-1185">Reference proteome</keyword>
<feature type="region of interest" description="Disordered" evidence="2">
    <location>
        <begin position="472"/>
        <end position="504"/>
    </location>
</feature>
<feature type="compositionally biased region" description="Acidic residues" evidence="2">
    <location>
        <begin position="116"/>
        <end position="130"/>
    </location>
</feature>
<feature type="coiled-coil region" evidence="1">
    <location>
        <begin position="756"/>
        <end position="783"/>
    </location>
</feature>
<reference evidence="5" key="1">
    <citation type="submission" date="2022-04" db="EMBL/GenBank/DDBJ databases">
        <title>A functionally conserved STORR gene fusion in Papaver species that diverged 16.8 million years ago.</title>
        <authorList>
            <person name="Catania T."/>
        </authorList>
    </citation>
    <scope>NUCLEOTIDE SEQUENCE</scope>
    <source>
        <strain evidence="5">S-188037</strain>
    </source>
</reference>
<sequence>MGCTSSKLDDLPAVSLCRERCRFLDDAIKQRYELANSHVAYIDSLKEIGVSLNRFFDHESLNDYTYSSIPSPILNLPPAMKKAGLDTDSQPVIVQSSAHHNHSHSNSGSHLHFHSDDDDDDEDEDDSDEDGSLHSSGNMTPSHYNHQKNETQSGGGVGGAGGYGGGVGGYGGGGGGYGGVGGRFMNMNFMQNRSTQSVVYQQRPMSPDTVHMSEASSSYYQNPNQQNNGSYGYYNYPPQPQPSYSNYGFYGSVPPYGSAQPYGSAALPPQIAASSSSKPPPPPSPPRASAWDFLNPFETVEKYYPPTTPSRDSREVRDEEGIPDLEDENYVDEVVKEVHGNQRFSGGAGNNYSKMATDEGKKENAGEALYQARPSVSKEKEMQYEVHAVDKGVASKEKQSDNHGNAGAFKDRGVSSVLQEIRAQFERASLSGNEVSVILESGKLPYHRKNVVYQASSKMLHSITPSLSVVSALPSTSRRAQSPSSTEKSASDILDFEEDRGTSSTPIKLSSTLQKLYMWEKKLYAEVKSEEKMRVDHERKSKRLKRLADRGAEAIKIETTQKLVRTLSTKMRIAIQVVDKISDKINKLRDEELWPQVNELINGFVRMWKTMLECHHSQCQVIAEAKNLDAFVSGKNLSDAHLEATFRLELELQRWTLNFTRWVAAQKGYIKNLNSWLLKCLLYEPEETDDGLRPFSPSSIGAPIVFVICNQWSQAMDIISEREVIDAMRSFTMSVFQIWEEQNQAKHNMIPADKDIDRKVKALEREEQKMQKMVQAMDKQVVQITGHMVQQADTSSLQSGLKLIFQSMEKFTAESMQAFNALQARIEEEQRARVNTKRP</sequence>
<feature type="compositionally biased region" description="Basic and acidic residues" evidence="2">
    <location>
        <begin position="311"/>
        <end position="320"/>
    </location>
</feature>
<evidence type="ECO:0000256" key="2">
    <source>
        <dbReference type="SAM" id="MobiDB-lite"/>
    </source>
</evidence>
<evidence type="ECO:0000313" key="6">
    <source>
        <dbReference type="Proteomes" id="UP001202328"/>
    </source>
</evidence>
<feature type="region of interest" description="Disordered" evidence="2">
    <location>
        <begin position="261"/>
        <end position="328"/>
    </location>
</feature>
<dbReference type="EMBL" id="JAJJMB010011896">
    <property type="protein sequence ID" value="KAI3895933.1"/>
    <property type="molecule type" value="Genomic_DNA"/>
</dbReference>
<evidence type="ECO:0000256" key="1">
    <source>
        <dbReference type="SAM" id="Coils"/>
    </source>
</evidence>
<evidence type="ECO:0000259" key="3">
    <source>
        <dbReference type="Pfam" id="PF04782"/>
    </source>
</evidence>
<name>A0AAD4XC16_9MAGN</name>